<dbReference type="InterPro" id="IPR014729">
    <property type="entry name" value="Rossmann-like_a/b/a_fold"/>
</dbReference>
<evidence type="ECO:0000256" key="11">
    <source>
        <dbReference type="ARBA" id="ARBA00023268"/>
    </source>
</evidence>
<evidence type="ECO:0000256" key="6">
    <source>
        <dbReference type="ARBA" id="ARBA00022695"/>
    </source>
</evidence>
<keyword evidence="8 14" id="KW-0418">Kinase</keyword>
<dbReference type="InterPro" id="IPR002606">
    <property type="entry name" value="Riboflavin_kinase_bac"/>
</dbReference>
<evidence type="ECO:0000256" key="4">
    <source>
        <dbReference type="ARBA" id="ARBA00022643"/>
    </source>
</evidence>
<dbReference type="EC" id="2.7.1.26" evidence="14"/>
<dbReference type="InterPro" id="IPR015864">
    <property type="entry name" value="FAD_synthase"/>
</dbReference>
<evidence type="ECO:0000256" key="1">
    <source>
        <dbReference type="ARBA" id="ARBA00004726"/>
    </source>
</evidence>
<keyword evidence="9 14" id="KW-0274">FAD</keyword>
<dbReference type="EC" id="2.7.7.2" evidence="14"/>
<keyword evidence="7 14" id="KW-0547">Nucleotide-binding</keyword>
<proteinExistence type="inferred from homology"/>
<evidence type="ECO:0000259" key="15">
    <source>
        <dbReference type="SMART" id="SM00904"/>
    </source>
</evidence>
<sequence>MQRWRGRDGVPPGWGRCVVTIGVFDGVHRGHQQLIGHAVERARELGVPTTLITFDPHPSEVLRPGSHPAQLTTLTRRAELVAELGVDAFWVLPFTTDFAHVAPDEFVHELLVDRLHASAVVVGRNFTYGYRAAGDVDELVRLGQRFGFEAIGLDLVADGDRGRTVTFSSTYIRSSIAAGDVEAAADALGRPHRVEGVVVRGDQRGRELGYPTANVAATEHAAIPADGVYAGWFVRDGERLPAAISVGTNPTFSGQVRTVEAFVLDHSEDFYGQRVAVDFVGRVRGMERFDSIDELLVAMAGDVATTRQLLGL</sequence>
<evidence type="ECO:0000256" key="3">
    <source>
        <dbReference type="ARBA" id="ARBA00022630"/>
    </source>
</evidence>
<dbReference type="SUPFAM" id="SSF52374">
    <property type="entry name" value="Nucleotidylyl transferase"/>
    <property type="match status" value="1"/>
</dbReference>
<comment type="caution">
    <text evidence="16">The sequence shown here is derived from an EMBL/GenBank/DDBJ whole genome shotgun (WGS) entry which is preliminary data.</text>
</comment>
<keyword evidence="17" id="KW-1185">Reference proteome</keyword>
<evidence type="ECO:0000313" key="16">
    <source>
        <dbReference type="EMBL" id="MCD2197206.1"/>
    </source>
</evidence>
<dbReference type="GO" id="GO:0003919">
    <property type="term" value="F:FMN adenylyltransferase activity"/>
    <property type="evidence" value="ECO:0007669"/>
    <property type="project" value="UniProtKB-EC"/>
</dbReference>
<organism evidence="16 17">
    <name type="scientific">Actinomycetospora endophytica</name>
    <dbReference type="NCBI Taxonomy" id="2291215"/>
    <lineage>
        <taxon>Bacteria</taxon>
        <taxon>Bacillati</taxon>
        <taxon>Actinomycetota</taxon>
        <taxon>Actinomycetes</taxon>
        <taxon>Pseudonocardiales</taxon>
        <taxon>Pseudonocardiaceae</taxon>
        <taxon>Actinomycetospora</taxon>
    </lineage>
</organism>
<keyword evidence="10 14" id="KW-0067">ATP-binding</keyword>
<keyword evidence="3 14" id="KW-0285">Flavoprotein</keyword>
<dbReference type="SMART" id="SM00904">
    <property type="entry name" value="Flavokinase"/>
    <property type="match status" value="1"/>
</dbReference>
<dbReference type="NCBIfam" id="TIGR00083">
    <property type="entry name" value="ribF"/>
    <property type="match status" value="1"/>
</dbReference>
<keyword evidence="11" id="KW-0511">Multifunctional enzyme</keyword>
<dbReference type="SUPFAM" id="SSF82114">
    <property type="entry name" value="Riboflavin kinase-like"/>
    <property type="match status" value="1"/>
</dbReference>
<dbReference type="PIRSF" id="PIRSF004491">
    <property type="entry name" value="FAD_Synth"/>
    <property type="match status" value="1"/>
</dbReference>
<gene>
    <name evidence="16" type="ORF">LQ327_27925</name>
</gene>
<comment type="catalytic activity">
    <reaction evidence="13 14">
        <text>FMN + ATP + H(+) = FAD + diphosphate</text>
        <dbReference type="Rhea" id="RHEA:17237"/>
        <dbReference type="ChEBI" id="CHEBI:15378"/>
        <dbReference type="ChEBI" id="CHEBI:30616"/>
        <dbReference type="ChEBI" id="CHEBI:33019"/>
        <dbReference type="ChEBI" id="CHEBI:57692"/>
        <dbReference type="ChEBI" id="CHEBI:58210"/>
        <dbReference type="EC" id="2.7.7.2"/>
    </reaction>
</comment>
<dbReference type="Pfam" id="PF06574">
    <property type="entry name" value="FAD_syn"/>
    <property type="match status" value="1"/>
</dbReference>
<evidence type="ECO:0000256" key="2">
    <source>
        <dbReference type="ARBA" id="ARBA00005201"/>
    </source>
</evidence>
<dbReference type="RefSeq" id="WP_230739078.1">
    <property type="nucleotide sequence ID" value="NZ_JAJNDB010000007.1"/>
</dbReference>
<dbReference type="PANTHER" id="PTHR22749">
    <property type="entry name" value="RIBOFLAVIN KINASE/FMN ADENYLYLTRANSFERASE"/>
    <property type="match status" value="1"/>
</dbReference>
<comment type="pathway">
    <text evidence="1 14">Cofactor biosynthesis; FAD biosynthesis; FAD from FMN: step 1/1.</text>
</comment>
<evidence type="ECO:0000256" key="13">
    <source>
        <dbReference type="ARBA" id="ARBA00049494"/>
    </source>
</evidence>
<dbReference type="GO" id="GO:0008531">
    <property type="term" value="F:riboflavin kinase activity"/>
    <property type="evidence" value="ECO:0007669"/>
    <property type="project" value="UniProtKB-EC"/>
</dbReference>
<dbReference type="EMBL" id="JAJNDB010000007">
    <property type="protein sequence ID" value="MCD2197206.1"/>
    <property type="molecule type" value="Genomic_DNA"/>
</dbReference>
<dbReference type="InterPro" id="IPR023465">
    <property type="entry name" value="Riboflavin_kinase_dom_sf"/>
</dbReference>
<evidence type="ECO:0000256" key="10">
    <source>
        <dbReference type="ARBA" id="ARBA00022840"/>
    </source>
</evidence>
<dbReference type="CDD" id="cd02064">
    <property type="entry name" value="FAD_synthetase_N"/>
    <property type="match status" value="1"/>
</dbReference>
<evidence type="ECO:0000256" key="7">
    <source>
        <dbReference type="ARBA" id="ARBA00022741"/>
    </source>
</evidence>
<protein>
    <recommendedName>
        <fullName evidence="14">Riboflavin biosynthesis protein</fullName>
    </recommendedName>
    <domain>
        <recommendedName>
            <fullName evidence="14">Riboflavin kinase</fullName>
            <ecNumber evidence="14">2.7.1.26</ecNumber>
        </recommendedName>
        <alternativeName>
            <fullName evidence="14">Flavokinase</fullName>
        </alternativeName>
    </domain>
    <domain>
        <recommendedName>
            <fullName evidence="14">FMN adenylyltransferase</fullName>
            <ecNumber evidence="14">2.7.7.2</ecNumber>
        </recommendedName>
        <alternativeName>
            <fullName evidence="14">FAD pyrophosphorylase</fullName>
        </alternativeName>
        <alternativeName>
            <fullName evidence="14">FAD synthase</fullName>
        </alternativeName>
    </domain>
</protein>
<dbReference type="InterPro" id="IPR015865">
    <property type="entry name" value="Riboflavin_kinase_bac/euk"/>
</dbReference>
<comment type="catalytic activity">
    <reaction evidence="12 14">
        <text>riboflavin + ATP = FMN + ADP + H(+)</text>
        <dbReference type="Rhea" id="RHEA:14357"/>
        <dbReference type="ChEBI" id="CHEBI:15378"/>
        <dbReference type="ChEBI" id="CHEBI:30616"/>
        <dbReference type="ChEBI" id="CHEBI:57986"/>
        <dbReference type="ChEBI" id="CHEBI:58210"/>
        <dbReference type="ChEBI" id="CHEBI:456216"/>
        <dbReference type="EC" id="2.7.1.26"/>
    </reaction>
</comment>
<reference evidence="16 17" key="1">
    <citation type="submission" date="2021-11" db="EMBL/GenBank/DDBJ databases">
        <title>Draft genome sequence of Actinomycetospora sp. SF1 isolated from the rhizosphere soil.</title>
        <authorList>
            <person name="Duangmal K."/>
            <person name="Chantavorakit T."/>
        </authorList>
    </citation>
    <scope>NUCLEOTIDE SEQUENCE [LARGE SCALE GENOMIC DNA]</scope>
    <source>
        <strain evidence="16 17">TBRC 5722</strain>
    </source>
</reference>
<dbReference type="Proteomes" id="UP001199469">
    <property type="component" value="Unassembled WGS sequence"/>
</dbReference>
<dbReference type="Gene3D" id="2.40.30.30">
    <property type="entry name" value="Riboflavin kinase-like"/>
    <property type="match status" value="1"/>
</dbReference>
<name>A0ABS8PG16_9PSEU</name>
<keyword evidence="5 14" id="KW-0808">Transferase</keyword>
<dbReference type="InterPro" id="IPR023468">
    <property type="entry name" value="Riboflavin_kinase"/>
</dbReference>
<accession>A0ABS8PG16</accession>
<evidence type="ECO:0000256" key="9">
    <source>
        <dbReference type="ARBA" id="ARBA00022827"/>
    </source>
</evidence>
<evidence type="ECO:0000256" key="12">
    <source>
        <dbReference type="ARBA" id="ARBA00047880"/>
    </source>
</evidence>
<dbReference type="PANTHER" id="PTHR22749:SF6">
    <property type="entry name" value="RIBOFLAVIN KINASE"/>
    <property type="match status" value="1"/>
</dbReference>
<dbReference type="NCBIfam" id="NF004160">
    <property type="entry name" value="PRK05627.1-3"/>
    <property type="match status" value="1"/>
</dbReference>
<evidence type="ECO:0000256" key="14">
    <source>
        <dbReference type="PIRNR" id="PIRNR004491"/>
    </source>
</evidence>
<keyword evidence="6 14" id="KW-0548">Nucleotidyltransferase</keyword>
<feature type="domain" description="Riboflavin kinase" evidence="15">
    <location>
        <begin position="187"/>
        <end position="311"/>
    </location>
</feature>
<evidence type="ECO:0000313" key="17">
    <source>
        <dbReference type="Proteomes" id="UP001199469"/>
    </source>
</evidence>
<comment type="similarity">
    <text evidence="14">Belongs to the ribF family.</text>
</comment>
<comment type="pathway">
    <text evidence="2 14">Cofactor biosynthesis; FMN biosynthesis; FMN from riboflavin (ATP route): step 1/1.</text>
</comment>
<keyword evidence="4 14" id="KW-0288">FMN</keyword>
<evidence type="ECO:0000256" key="5">
    <source>
        <dbReference type="ARBA" id="ARBA00022679"/>
    </source>
</evidence>
<dbReference type="Gene3D" id="3.40.50.620">
    <property type="entry name" value="HUPs"/>
    <property type="match status" value="1"/>
</dbReference>
<evidence type="ECO:0000256" key="8">
    <source>
        <dbReference type="ARBA" id="ARBA00022777"/>
    </source>
</evidence>
<dbReference type="Pfam" id="PF01687">
    <property type="entry name" value="Flavokinase"/>
    <property type="match status" value="1"/>
</dbReference>